<protein>
    <submittedName>
        <fullName evidence="1">Uncharacterized protein</fullName>
    </submittedName>
</protein>
<dbReference type="EMBL" id="CP133772">
    <property type="protein sequence ID" value="WYY00246.1"/>
    <property type="molecule type" value="Genomic_DNA"/>
</dbReference>
<dbReference type="RefSeq" id="WP_393972193.1">
    <property type="nucleotide sequence ID" value="NZ_CP133772.1"/>
</dbReference>
<dbReference type="GeneID" id="95967542"/>
<dbReference type="KEGG" id="omr:OXIME_000809"/>
<dbReference type="AlphaFoldDB" id="A0AAX4NHI7"/>
<evidence type="ECO:0000313" key="1">
    <source>
        <dbReference type="EMBL" id="WYY00246.1"/>
    </source>
</evidence>
<name>A0AAX4NHI7_9ARCH</name>
<sequence length="60" mass="7424">MAERELEKYEQNAIDTCPDEDYRIKLKKWVMKHKKPLDNYDLKKLKDKIEKFNRKHNKTS</sequence>
<reference evidence="1 2" key="1">
    <citation type="submission" date="2023-09" db="EMBL/GenBank/DDBJ databases">
        <authorList>
            <person name="Golyshina O.V."/>
            <person name="Lunev E.A."/>
            <person name="Bargiela R."/>
            <person name="Gaines M.C."/>
            <person name="Daum B."/>
            <person name="Bale N.J."/>
            <person name="Koenen M."/>
            <person name="Sinninghe Damst J.S."/>
            <person name="Yakimov M."/>
            <person name="Golyshin P.N."/>
        </authorList>
    </citation>
    <scope>NUCLEOTIDE SEQUENCE [LARGE SCALE GENOMIC DNA]</scope>
    <source>
        <strain evidence="1 2">M1</strain>
    </source>
</reference>
<dbReference type="Proteomes" id="UP001451606">
    <property type="component" value="Chromosome"/>
</dbReference>
<accession>A0AAX4NHI7</accession>
<organism evidence="1 2">
    <name type="scientific">Oxyplasma meridianum</name>
    <dbReference type="NCBI Taxonomy" id="3073602"/>
    <lineage>
        <taxon>Archaea</taxon>
        <taxon>Methanobacteriati</taxon>
        <taxon>Thermoplasmatota</taxon>
        <taxon>Thermoplasmata</taxon>
        <taxon>Thermoplasmatales</taxon>
        <taxon>Thermoplasmataceae</taxon>
        <taxon>Oxyplasma</taxon>
    </lineage>
</organism>
<proteinExistence type="predicted"/>
<keyword evidence="2" id="KW-1185">Reference proteome</keyword>
<gene>
    <name evidence="1" type="ORF">OXIME_000809</name>
</gene>
<evidence type="ECO:0000313" key="2">
    <source>
        <dbReference type="Proteomes" id="UP001451606"/>
    </source>
</evidence>